<organism evidence="1 2">
    <name type="scientific">Rhizopus azygosporus</name>
    <name type="common">Rhizopus microsporus var. azygosporus</name>
    <dbReference type="NCBI Taxonomy" id="86630"/>
    <lineage>
        <taxon>Eukaryota</taxon>
        <taxon>Fungi</taxon>
        <taxon>Fungi incertae sedis</taxon>
        <taxon>Mucoromycota</taxon>
        <taxon>Mucoromycotina</taxon>
        <taxon>Mucoromycetes</taxon>
        <taxon>Mucorales</taxon>
        <taxon>Mucorineae</taxon>
        <taxon>Rhizopodaceae</taxon>
        <taxon>Rhizopus</taxon>
    </lineage>
</organism>
<comment type="caution">
    <text evidence="1">The sequence shown here is derived from an EMBL/GenBank/DDBJ whole genome shotgun (WGS) entry which is preliminary data.</text>
</comment>
<dbReference type="Proteomes" id="UP000252139">
    <property type="component" value="Unassembled WGS sequence"/>
</dbReference>
<accession>A0A367IS62</accession>
<evidence type="ECO:0000313" key="2">
    <source>
        <dbReference type="Proteomes" id="UP000252139"/>
    </source>
</evidence>
<sequence>MKTFKSFSAIRKHLDRLGGKLDSSNPDFNDEDDVVHIPLPDYPSYDDSLPVPPDPSRRHSFAEAVVQGCQSMEASEDEKSKNEWIIGKLQIEPMALIEDNESPQKAEYNAFTHAANIQRMTGKRFICHPIVPAKRKLRKSSSDEILATSFSHLIHSSPLRGVLLQRQYFEVNHQVCQMLNSDWERMPNIKYACAQVLAGCILVNEKAGHAVLVNTLEAYCRLRSVDVHRELSNQHGSIPPPTSYYENVWPCVLTTSDGEKLTIGTQTMNALITSTIRLDIREEPKVGPTTCTADFRSKIIRIYIDHGSWEKAVKLSKDTTTRQLEQFNLTSQLRQIRSQFHQPSSYYLVRASSFLATPFSCQPLSVFTYENHENGNNKTDSYEKASMVASRLFKLTAHQVLSAPKPSLSKTQVNQLVSQCATGKVRDTLVNIASSFTDTDDILILHNRELNNSLTQLASLMSSDIAKANKSYVIPNIQKRLKTLLEE</sequence>
<dbReference type="STRING" id="86630.A0A367IS62"/>
<name>A0A367IS62_RHIAZ</name>
<dbReference type="EMBL" id="PJQL01003871">
    <property type="protein sequence ID" value="RCH80518.1"/>
    <property type="molecule type" value="Genomic_DNA"/>
</dbReference>
<dbReference type="OrthoDB" id="2250876at2759"/>
<evidence type="ECO:0000313" key="1">
    <source>
        <dbReference type="EMBL" id="RCH80518.1"/>
    </source>
</evidence>
<gene>
    <name evidence="1" type="ORF">CU097_001682</name>
</gene>
<reference evidence="1 2" key="1">
    <citation type="journal article" date="2018" name="G3 (Bethesda)">
        <title>Phylogenetic and Phylogenomic Definition of Rhizopus Species.</title>
        <authorList>
            <person name="Gryganskyi A.P."/>
            <person name="Golan J."/>
            <person name="Dolatabadi S."/>
            <person name="Mondo S."/>
            <person name="Robb S."/>
            <person name="Idnurm A."/>
            <person name="Muszewska A."/>
            <person name="Steczkiewicz K."/>
            <person name="Masonjones S."/>
            <person name="Liao H.L."/>
            <person name="Gajdeczka M.T."/>
            <person name="Anike F."/>
            <person name="Vuek A."/>
            <person name="Anishchenko I.M."/>
            <person name="Voigt K."/>
            <person name="de Hoog G.S."/>
            <person name="Smith M.E."/>
            <person name="Heitman J."/>
            <person name="Vilgalys R."/>
            <person name="Stajich J.E."/>
        </authorList>
    </citation>
    <scope>NUCLEOTIDE SEQUENCE [LARGE SCALE GENOMIC DNA]</scope>
    <source>
        <strain evidence="1 2">CBS 357.93</strain>
    </source>
</reference>
<dbReference type="AlphaFoldDB" id="A0A367IS62"/>
<protein>
    <submittedName>
        <fullName evidence="1">Uncharacterized protein</fullName>
    </submittedName>
</protein>
<keyword evidence="2" id="KW-1185">Reference proteome</keyword>
<proteinExistence type="predicted"/>